<accession>A0A7C0Y9U5</accession>
<evidence type="ECO:0000313" key="1">
    <source>
        <dbReference type="EMBL" id="HDD44112.1"/>
    </source>
</evidence>
<dbReference type="Proteomes" id="UP000886289">
    <property type="component" value="Unassembled WGS sequence"/>
</dbReference>
<reference evidence="1" key="1">
    <citation type="journal article" date="2020" name="mSystems">
        <title>Genome- and Community-Level Interaction Insights into Carbon Utilization and Element Cycling Functions of Hydrothermarchaeota in Hydrothermal Sediment.</title>
        <authorList>
            <person name="Zhou Z."/>
            <person name="Liu Y."/>
            <person name="Xu W."/>
            <person name="Pan J."/>
            <person name="Luo Z.H."/>
            <person name="Li M."/>
        </authorList>
    </citation>
    <scope>NUCLEOTIDE SEQUENCE [LARGE SCALE GENOMIC DNA]</scope>
    <source>
        <strain evidence="1">HyVt-233</strain>
    </source>
</reference>
<dbReference type="InterPro" id="IPR016181">
    <property type="entry name" value="Acyl_CoA_acyltransferase"/>
</dbReference>
<organism evidence="1">
    <name type="scientific">Desulfofervidus auxilii</name>
    <dbReference type="NCBI Taxonomy" id="1621989"/>
    <lineage>
        <taxon>Bacteria</taxon>
        <taxon>Pseudomonadati</taxon>
        <taxon>Thermodesulfobacteriota</taxon>
        <taxon>Candidatus Desulfofervidia</taxon>
        <taxon>Candidatus Desulfofervidales</taxon>
        <taxon>Candidatus Desulfofervidaceae</taxon>
        <taxon>Candidatus Desulfofervidus</taxon>
    </lineage>
</organism>
<dbReference type="PANTHER" id="PTHR41368:SF1">
    <property type="entry name" value="PROTEIN YGHO"/>
    <property type="match status" value="1"/>
</dbReference>
<sequence>MIQIKEVKSKSELNKFIKLPWKIYKDNPYWIPPLISERKKFLDQKKNPFFKHAKVKLFLAYKNNEIVGRIAGVIDYQYIKYYKKNAGYFGLFECINDYAVASALFNKVEIFLKENGIDCILGPMNLSTNHECGLLIEGFNFPPVVMMPYNPPYYQKFIEKYGFKKAKDLIAHFVDFSKVDESVFEKIKEKANKKDLKVREIKINDSAEIKKIKEVYNNAWGRNWGFVPLTDEEFDYTAKELKKIVIPDLALVAEKDGKIVGFNIAIPDINPVLKKLNGRLFPFGIFKWFYYSRKINLVRGLTLGISEKYRFILGPLLFLKILEVSKKRGYLKWEIGWVLEDNAIVNNVLKKIGARPYKRYRIFIKQI</sequence>
<dbReference type="SUPFAM" id="SSF55729">
    <property type="entry name" value="Acyl-CoA N-acyltransferases (Nat)"/>
    <property type="match status" value="1"/>
</dbReference>
<dbReference type="AlphaFoldDB" id="A0A7C0Y9U5"/>
<proteinExistence type="predicted"/>
<dbReference type="Gene3D" id="3.40.630.30">
    <property type="match status" value="2"/>
</dbReference>
<comment type="caution">
    <text evidence="1">The sequence shown here is derived from an EMBL/GenBank/DDBJ whole genome shotgun (WGS) entry which is preliminary data.</text>
</comment>
<dbReference type="EMBL" id="DRBS01000178">
    <property type="protein sequence ID" value="HDD44112.1"/>
    <property type="molecule type" value="Genomic_DNA"/>
</dbReference>
<protein>
    <submittedName>
        <fullName evidence="1">N-acetyltransferase</fullName>
    </submittedName>
</protein>
<gene>
    <name evidence="1" type="ORF">ENG63_04540</name>
</gene>
<dbReference type="PANTHER" id="PTHR41368">
    <property type="entry name" value="PROTEIN YGHO"/>
    <property type="match status" value="1"/>
</dbReference>
<name>A0A7C0Y9U5_DESA2</name>
<dbReference type="InterPro" id="IPR039968">
    <property type="entry name" value="BcerS-like"/>
</dbReference>